<evidence type="ECO:0000313" key="3">
    <source>
        <dbReference type="Proteomes" id="UP000186698"/>
    </source>
</evidence>
<evidence type="ECO:0000256" key="1">
    <source>
        <dbReference type="SAM" id="MobiDB-lite"/>
    </source>
</evidence>
<evidence type="ECO:0000256" key="2">
    <source>
        <dbReference type="SAM" id="Phobius"/>
    </source>
</evidence>
<gene>
    <name evidence="4" type="primary">LOC108699372</name>
</gene>
<dbReference type="Proteomes" id="UP000186698">
    <property type="component" value="Chromosome 8L"/>
</dbReference>
<organism evidence="3 4">
    <name type="scientific">Xenopus laevis</name>
    <name type="common">African clawed frog</name>
    <dbReference type="NCBI Taxonomy" id="8355"/>
    <lineage>
        <taxon>Eukaryota</taxon>
        <taxon>Metazoa</taxon>
        <taxon>Chordata</taxon>
        <taxon>Craniata</taxon>
        <taxon>Vertebrata</taxon>
        <taxon>Euteleostomi</taxon>
        <taxon>Amphibia</taxon>
        <taxon>Batrachia</taxon>
        <taxon>Anura</taxon>
        <taxon>Pipoidea</taxon>
        <taxon>Pipidae</taxon>
        <taxon>Xenopodinae</taxon>
        <taxon>Xenopus</taxon>
        <taxon>Xenopus</taxon>
    </lineage>
</organism>
<feature type="region of interest" description="Disordered" evidence="1">
    <location>
        <begin position="138"/>
        <end position="173"/>
    </location>
</feature>
<dbReference type="GeneID" id="108699372"/>
<keyword evidence="2" id="KW-1133">Transmembrane helix</keyword>
<proteinExistence type="predicted"/>
<dbReference type="KEGG" id="xla:108699372"/>
<keyword evidence="2" id="KW-0812">Transmembrane</keyword>
<feature type="transmembrane region" description="Helical" evidence="2">
    <location>
        <begin position="178"/>
        <end position="199"/>
    </location>
</feature>
<reference evidence="4" key="1">
    <citation type="submission" date="2025-08" db="UniProtKB">
        <authorList>
            <consortium name="RefSeq"/>
        </authorList>
    </citation>
    <scope>IDENTIFICATION</scope>
    <source>
        <strain evidence="4">J_2021</strain>
        <tissue evidence="4">Erythrocytes</tissue>
    </source>
</reference>
<keyword evidence="2" id="KW-0472">Membrane</keyword>
<name>A0A8J0TND7_XENLA</name>
<feature type="compositionally biased region" description="Basic and acidic residues" evidence="1">
    <location>
        <begin position="147"/>
        <end position="156"/>
    </location>
</feature>
<sequence length="205" mass="22707">MITGVNVGSDTSDEPQQCAVFINSSGIIHQCTLNINSPIVVLLDSTKGTPQRIVIMFHRPGNASYKLIGQCKKNCHGNITAVNQNHRFEVINNSTVLNNLGINDSGQYKISVLYQGKTETYYEELNVTFIERPTDTPDLNLNGNNLKHKDTERPTDTPDLSSNGKNLKHKDTGTRTEGTRAVCIGAALVVILCICCVWYKIKKRE</sequence>
<protein>
    <submittedName>
        <fullName evidence="4">Uncharacterized protein LOC108699372</fullName>
    </submittedName>
</protein>
<dbReference type="AlphaFoldDB" id="A0A8J0TND7"/>
<accession>A0A8J0TND7</accession>
<keyword evidence="3" id="KW-1185">Reference proteome</keyword>
<dbReference type="RefSeq" id="XP_018086895.2">
    <property type="nucleotide sequence ID" value="XM_018231406.2"/>
</dbReference>
<evidence type="ECO:0000313" key="4">
    <source>
        <dbReference type="RefSeq" id="XP_018086895.2"/>
    </source>
</evidence>